<name>A0A5J4V7F3_9EUKA</name>
<sequence>MLIFCIQFDLIGAQGVDNQAGTDGNNDNSCSQISDKCLTLDVSPQKVNIADEFTVFVEFKMTVSSTFTISSQQSSRTFTNYPESSTTQNEIEILNVNWLFTITGKARFQYLKFIVQGTDSYRY</sequence>
<evidence type="ECO:0000313" key="2">
    <source>
        <dbReference type="Proteomes" id="UP000324800"/>
    </source>
</evidence>
<organism evidence="1 2">
    <name type="scientific">Streblomastix strix</name>
    <dbReference type="NCBI Taxonomy" id="222440"/>
    <lineage>
        <taxon>Eukaryota</taxon>
        <taxon>Metamonada</taxon>
        <taxon>Preaxostyla</taxon>
        <taxon>Oxymonadida</taxon>
        <taxon>Streblomastigidae</taxon>
        <taxon>Streblomastix</taxon>
    </lineage>
</organism>
<dbReference type="EMBL" id="SNRW01009204">
    <property type="protein sequence ID" value="KAA6378352.1"/>
    <property type="molecule type" value="Genomic_DNA"/>
</dbReference>
<proteinExistence type="predicted"/>
<evidence type="ECO:0000313" key="1">
    <source>
        <dbReference type="EMBL" id="KAA6378352.1"/>
    </source>
</evidence>
<protein>
    <submittedName>
        <fullName evidence="1">Uncharacterized protein</fullName>
    </submittedName>
</protein>
<reference evidence="1 2" key="1">
    <citation type="submission" date="2019-03" db="EMBL/GenBank/DDBJ databases">
        <title>Single cell metagenomics reveals metabolic interactions within the superorganism composed of flagellate Streblomastix strix and complex community of Bacteroidetes bacteria on its surface.</title>
        <authorList>
            <person name="Treitli S.C."/>
            <person name="Kolisko M."/>
            <person name="Husnik F."/>
            <person name="Keeling P."/>
            <person name="Hampl V."/>
        </authorList>
    </citation>
    <scope>NUCLEOTIDE SEQUENCE [LARGE SCALE GENOMIC DNA]</scope>
    <source>
        <strain evidence="1">ST1C</strain>
    </source>
</reference>
<comment type="caution">
    <text evidence="1">The sequence shown here is derived from an EMBL/GenBank/DDBJ whole genome shotgun (WGS) entry which is preliminary data.</text>
</comment>
<dbReference type="Proteomes" id="UP000324800">
    <property type="component" value="Unassembled WGS sequence"/>
</dbReference>
<dbReference type="AlphaFoldDB" id="A0A5J4V7F3"/>
<accession>A0A5J4V7F3</accession>
<gene>
    <name evidence="1" type="ORF">EZS28_026120</name>
</gene>